<protein>
    <submittedName>
        <fullName evidence="2">Uncharacterized protein</fullName>
    </submittedName>
</protein>
<name>A0A9W9L3V8_9EURO</name>
<gene>
    <name evidence="2" type="ORF">N7515_004834</name>
</gene>
<accession>A0A9W9L3V8</accession>
<feature type="compositionally biased region" description="Basic and acidic residues" evidence="1">
    <location>
        <begin position="81"/>
        <end position="95"/>
    </location>
</feature>
<reference evidence="2" key="1">
    <citation type="submission" date="2022-11" db="EMBL/GenBank/DDBJ databases">
        <authorList>
            <person name="Petersen C."/>
        </authorList>
    </citation>
    <scope>NUCLEOTIDE SEQUENCE</scope>
    <source>
        <strain evidence="2">IBT 22155</strain>
    </source>
</reference>
<feature type="compositionally biased region" description="Low complexity" evidence="1">
    <location>
        <begin position="96"/>
        <end position="107"/>
    </location>
</feature>
<evidence type="ECO:0000313" key="2">
    <source>
        <dbReference type="EMBL" id="KAJ5135556.1"/>
    </source>
</evidence>
<reference evidence="2" key="2">
    <citation type="journal article" date="2023" name="IMA Fungus">
        <title>Comparative genomic study of the Penicillium genus elucidates a diverse pangenome and 15 lateral gene transfer events.</title>
        <authorList>
            <person name="Petersen C."/>
            <person name="Sorensen T."/>
            <person name="Nielsen M.R."/>
            <person name="Sondergaard T.E."/>
            <person name="Sorensen J.L."/>
            <person name="Fitzpatrick D.A."/>
            <person name="Frisvad J.C."/>
            <person name="Nielsen K.L."/>
        </authorList>
    </citation>
    <scope>NUCLEOTIDE SEQUENCE</scope>
    <source>
        <strain evidence="2">IBT 22155</strain>
    </source>
</reference>
<dbReference type="EMBL" id="JAPQKL010000004">
    <property type="protein sequence ID" value="KAJ5135556.1"/>
    <property type="molecule type" value="Genomic_DNA"/>
</dbReference>
<dbReference type="AlphaFoldDB" id="A0A9W9L3V8"/>
<comment type="caution">
    <text evidence="2">The sequence shown here is derived from an EMBL/GenBank/DDBJ whole genome shotgun (WGS) entry which is preliminary data.</text>
</comment>
<dbReference type="GeneID" id="81404748"/>
<dbReference type="RefSeq" id="XP_056522528.1">
    <property type="nucleotide sequence ID" value="XM_056665578.1"/>
</dbReference>
<feature type="compositionally biased region" description="Basic and acidic residues" evidence="1">
    <location>
        <begin position="58"/>
        <end position="69"/>
    </location>
</feature>
<evidence type="ECO:0000256" key="1">
    <source>
        <dbReference type="SAM" id="MobiDB-lite"/>
    </source>
</evidence>
<proteinExistence type="predicted"/>
<organism evidence="2 3">
    <name type="scientific">Penicillium bovifimosum</name>
    <dbReference type="NCBI Taxonomy" id="126998"/>
    <lineage>
        <taxon>Eukaryota</taxon>
        <taxon>Fungi</taxon>
        <taxon>Dikarya</taxon>
        <taxon>Ascomycota</taxon>
        <taxon>Pezizomycotina</taxon>
        <taxon>Eurotiomycetes</taxon>
        <taxon>Eurotiomycetidae</taxon>
        <taxon>Eurotiales</taxon>
        <taxon>Aspergillaceae</taxon>
        <taxon>Penicillium</taxon>
    </lineage>
</organism>
<dbReference type="Proteomes" id="UP001149079">
    <property type="component" value="Unassembled WGS sequence"/>
</dbReference>
<feature type="region of interest" description="Disordered" evidence="1">
    <location>
        <begin position="49"/>
        <end position="107"/>
    </location>
</feature>
<keyword evidence="3" id="KW-1185">Reference proteome</keyword>
<sequence>MMVPFGWAAAFHSSTDAGTFFSGCGGISTRVWIGGCMRAGIRADISEGYDDESAGSTDSKHLNGQKEDSAQVAEAVTEPQEVIKKETKEASKEPAKSSAEPAEAAEEAAVAIKEDIKVEATEPAETTKQMIKVEPAENTNQTIKVEAAEPTEVTQEIAKVEDDEESAEGTKNTVKVE</sequence>
<evidence type="ECO:0000313" key="3">
    <source>
        <dbReference type="Proteomes" id="UP001149079"/>
    </source>
</evidence>
<feature type="region of interest" description="Disordered" evidence="1">
    <location>
        <begin position="147"/>
        <end position="177"/>
    </location>
</feature>